<feature type="transmembrane region" description="Helical" evidence="1">
    <location>
        <begin position="149"/>
        <end position="171"/>
    </location>
</feature>
<accession>A0A5C6LJH6</accession>
<dbReference type="EMBL" id="VOHS01000088">
    <property type="protein sequence ID" value="TWV89594.1"/>
    <property type="molecule type" value="Genomic_DNA"/>
</dbReference>
<evidence type="ECO:0000256" key="1">
    <source>
        <dbReference type="SAM" id="Phobius"/>
    </source>
</evidence>
<reference evidence="2 3" key="1">
    <citation type="submission" date="2019-08" db="EMBL/GenBank/DDBJ databases">
        <title>Whole genome sequencing of chitin degrading bacteria Chitinophaga pinensis YS16.</title>
        <authorList>
            <person name="Singh R.P."/>
            <person name="Manchanda G."/>
            <person name="Maurya I.K."/>
            <person name="Joshi N.K."/>
            <person name="Srivastava A.K."/>
        </authorList>
    </citation>
    <scope>NUCLEOTIDE SEQUENCE [LARGE SCALE GENOMIC DNA]</scope>
    <source>
        <strain evidence="2 3">YS-16</strain>
    </source>
</reference>
<feature type="transmembrane region" description="Helical" evidence="1">
    <location>
        <begin position="122"/>
        <end position="143"/>
    </location>
</feature>
<dbReference type="Proteomes" id="UP000318815">
    <property type="component" value="Unassembled WGS sequence"/>
</dbReference>
<name>A0A5C6LJH6_9BACT</name>
<organism evidence="2 3">
    <name type="scientific">Chitinophaga pinensis</name>
    <dbReference type="NCBI Taxonomy" id="79329"/>
    <lineage>
        <taxon>Bacteria</taxon>
        <taxon>Pseudomonadati</taxon>
        <taxon>Bacteroidota</taxon>
        <taxon>Chitinophagia</taxon>
        <taxon>Chitinophagales</taxon>
        <taxon>Chitinophagaceae</taxon>
        <taxon>Chitinophaga</taxon>
    </lineage>
</organism>
<evidence type="ECO:0000313" key="2">
    <source>
        <dbReference type="EMBL" id="TWV89594.1"/>
    </source>
</evidence>
<keyword evidence="1" id="KW-1133">Transmembrane helix</keyword>
<gene>
    <name evidence="2" type="ORF">FEF09_29885</name>
</gene>
<sequence length="184" mass="20990">MLQRRKVIRLFDEIIQRDEKLVVRGVLHSVEIVNSRLLRYNTSAGSKEVHIPLALSEGFMAWSYERRLERINTLTNRQVVLHIVTIKPGIDVLLRADYENLVYRETTETISDEERERHIRKFWSDMSIVGIILGVVCVLFLIFSGGHAGVLLILGGIILLLVLLIAGFYVVPSLTALKRADAKR</sequence>
<keyword evidence="3" id="KW-1185">Reference proteome</keyword>
<evidence type="ECO:0000313" key="3">
    <source>
        <dbReference type="Proteomes" id="UP000318815"/>
    </source>
</evidence>
<dbReference type="AlphaFoldDB" id="A0A5C6LJH6"/>
<keyword evidence="1" id="KW-0812">Transmembrane</keyword>
<proteinExistence type="predicted"/>
<comment type="caution">
    <text evidence="2">The sequence shown here is derived from an EMBL/GenBank/DDBJ whole genome shotgun (WGS) entry which is preliminary data.</text>
</comment>
<keyword evidence="1" id="KW-0472">Membrane</keyword>
<protein>
    <submittedName>
        <fullName evidence="2">Uncharacterized protein</fullName>
    </submittedName>
</protein>